<keyword evidence="2" id="KW-0067">ATP-binding</keyword>
<evidence type="ECO:0000259" key="3">
    <source>
        <dbReference type="PROSITE" id="PS51161"/>
    </source>
</evidence>
<dbReference type="PROSITE" id="PS51161">
    <property type="entry name" value="ATP_CONE"/>
    <property type="match status" value="1"/>
</dbReference>
<feature type="non-terminal residue" evidence="4">
    <location>
        <position position="34"/>
    </location>
</feature>
<evidence type="ECO:0000313" key="4">
    <source>
        <dbReference type="EMBL" id="GAG54280.1"/>
    </source>
</evidence>
<gene>
    <name evidence="4" type="ORF">S01H4_19018</name>
</gene>
<accession>X0YEK2</accession>
<name>X0YEK2_9ZZZZ</name>
<proteinExistence type="predicted"/>
<reference evidence="4" key="1">
    <citation type="journal article" date="2014" name="Front. Microbiol.">
        <title>High frequency of phylogenetically diverse reductive dehalogenase-homologous genes in deep subseafloor sedimentary metagenomes.</title>
        <authorList>
            <person name="Kawai M."/>
            <person name="Futagami T."/>
            <person name="Toyoda A."/>
            <person name="Takaki Y."/>
            <person name="Nishi S."/>
            <person name="Hori S."/>
            <person name="Arai W."/>
            <person name="Tsubouchi T."/>
            <person name="Morono Y."/>
            <person name="Uchiyama I."/>
            <person name="Ito T."/>
            <person name="Fujiyama A."/>
            <person name="Inagaki F."/>
            <person name="Takami H."/>
        </authorList>
    </citation>
    <scope>NUCLEOTIDE SEQUENCE</scope>
    <source>
        <strain evidence="4">Expedition CK06-06</strain>
    </source>
</reference>
<dbReference type="GO" id="GO:0005524">
    <property type="term" value="F:ATP binding"/>
    <property type="evidence" value="ECO:0007669"/>
    <property type="project" value="UniProtKB-KW"/>
</dbReference>
<sequence length="34" mass="3670">MPKTVIKKDGRKEPFIKEKIVVSAVKSGASVEVA</sequence>
<keyword evidence="1" id="KW-0547">Nucleotide-binding</keyword>
<evidence type="ECO:0000256" key="1">
    <source>
        <dbReference type="ARBA" id="ARBA00022741"/>
    </source>
</evidence>
<protein>
    <recommendedName>
        <fullName evidence="3">ATP-cone domain-containing protein</fullName>
    </recommendedName>
</protein>
<feature type="domain" description="ATP-cone" evidence="3">
    <location>
        <begin position="3"/>
        <end position="34"/>
    </location>
</feature>
<dbReference type="EMBL" id="BART01008458">
    <property type="protein sequence ID" value="GAG54280.1"/>
    <property type="molecule type" value="Genomic_DNA"/>
</dbReference>
<comment type="caution">
    <text evidence="4">The sequence shown here is derived from an EMBL/GenBank/DDBJ whole genome shotgun (WGS) entry which is preliminary data.</text>
</comment>
<dbReference type="AlphaFoldDB" id="X0YEK2"/>
<evidence type="ECO:0000256" key="2">
    <source>
        <dbReference type="ARBA" id="ARBA00022840"/>
    </source>
</evidence>
<dbReference type="InterPro" id="IPR005144">
    <property type="entry name" value="ATP-cone_dom"/>
</dbReference>
<organism evidence="4">
    <name type="scientific">marine sediment metagenome</name>
    <dbReference type="NCBI Taxonomy" id="412755"/>
    <lineage>
        <taxon>unclassified sequences</taxon>
        <taxon>metagenomes</taxon>
        <taxon>ecological metagenomes</taxon>
    </lineage>
</organism>